<dbReference type="PANTHER" id="PTHR33602:SF1">
    <property type="entry name" value="REGULATORY PROTEIN RECX FAMILY PROTEIN"/>
    <property type="match status" value="1"/>
</dbReference>
<dbReference type="EMBL" id="LVLJ01000455">
    <property type="protein sequence ID" value="OAE34098.1"/>
    <property type="molecule type" value="Genomic_DNA"/>
</dbReference>
<name>A0A176WLR2_MARPO</name>
<dbReference type="InterPro" id="IPR053925">
    <property type="entry name" value="RecX_HTH_3rd"/>
</dbReference>
<proteinExistence type="inferred from homology"/>
<dbReference type="AlphaFoldDB" id="A0A176WLR2"/>
<gene>
    <name evidence="8" type="ORF">AXG93_2891s1220</name>
</gene>
<comment type="similarity">
    <text evidence="2">Belongs to the RecX family.</text>
</comment>
<feature type="compositionally biased region" description="Basic and acidic residues" evidence="5">
    <location>
        <begin position="72"/>
        <end position="97"/>
    </location>
</feature>
<dbReference type="InterPro" id="IPR036388">
    <property type="entry name" value="WH-like_DNA-bd_sf"/>
</dbReference>
<evidence type="ECO:0000256" key="1">
    <source>
        <dbReference type="ARBA" id="ARBA00004496"/>
    </source>
</evidence>
<evidence type="ECO:0000256" key="3">
    <source>
        <dbReference type="ARBA" id="ARBA00018111"/>
    </source>
</evidence>
<dbReference type="Pfam" id="PF02631">
    <property type="entry name" value="RecX_HTH2"/>
    <property type="match status" value="1"/>
</dbReference>
<evidence type="ECO:0000259" key="7">
    <source>
        <dbReference type="Pfam" id="PF21981"/>
    </source>
</evidence>
<evidence type="ECO:0000256" key="2">
    <source>
        <dbReference type="ARBA" id="ARBA00009695"/>
    </source>
</evidence>
<organism evidence="8 9">
    <name type="scientific">Marchantia polymorpha subsp. ruderalis</name>
    <dbReference type="NCBI Taxonomy" id="1480154"/>
    <lineage>
        <taxon>Eukaryota</taxon>
        <taxon>Viridiplantae</taxon>
        <taxon>Streptophyta</taxon>
        <taxon>Embryophyta</taxon>
        <taxon>Marchantiophyta</taxon>
        <taxon>Marchantiopsida</taxon>
        <taxon>Marchantiidae</taxon>
        <taxon>Marchantiales</taxon>
        <taxon>Marchantiaceae</taxon>
        <taxon>Marchantia</taxon>
    </lineage>
</organism>
<accession>A0A176WLR2</accession>
<comment type="subcellular location">
    <subcellularLocation>
        <location evidence="1">Cytoplasm</location>
    </subcellularLocation>
</comment>
<dbReference type="InterPro" id="IPR003783">
    <property type="entry name" value="Regulatory_RecX"/>
</dbReference>
<evidence type="ECO:0000313" key="9">
    <source>
        <dbReference type="Proteomes" id="UP000077202"/>
    </source>
</evidence>
<evidence type="ECO:0000256" key="4">
    <source>
        <dbReference type="ARBA" id="ARBA00022490"/>
    </source>
</evidence>
<evidence type="ECO:0000256" key="5">
    <source>
        <dbReference type="SAM" id="MobiDB-lite"/>
    </source>
</evidence>
<feature type="region of interest" description="Disordered" evidence="5">
    <location>
        <begin position="61"/>
        <end position="159"/>
    </location>
</feature>
<comment type="caution">
    <text evidence="8">The sequence shown here is derived from an EMBL/GenBank/DDBJ whole genome shotgun (WGS) entry which is preliminary data.</text>
</comment>
<keyword evidence="9" id="KW-1185">Reference proteome</keyword>
<dbReference type="GO" id="GO:0006282">
    <property type="term" value="P:regulation of DNA repair"/>
    <property type="evidence" value="ECO:0007669"/>
    <property type="project" value="InterPro"/>
</dbReference>
<keyword evidence="4" id="KW-0963">Cytoplasm</keyword>
<evidence type="ECO:0000313" key="8">
    <source>
        <dbReference type="EMBL" id="OAE34098.1"/>
    </source>
</evidence>
<evidence type="ECO:0000259" key="6">
    <source>
        <dbReference type="Pfam" id="PF02631"/>
    </source>
</evidence>
<dbReference type="InterPro" id="IPR053924">
    <property type="entry name" value="RecX_HTH_2nd"/>
</dbReference>
<dbReference type="Gene3D" id="1.10.10.10">
    <property type="entry name" value="Winged helix-like DNA-binding domain superfamily/Winged helix DNA-binding domain"/>
    <property type="match status" value="2"/>
</dbReference>
<dbReference type="Pfam" id="PF21981">
    <property type="entry name" value="RecX_HTH3"/>
    <property type="match status" value="1"/>
</dbReference>
<feature type="domain" description="RecX third three-helical" evidence="7">
    <location>
        <begin position="317"/>
        <end position="357"/>
    </location>
</feature>
<dbReference type="Proteomes" id="UP000077202">
    <property type="component" value="Unassembled WGS sequence"/>
</dbReference>
<protein>
    <recommendedName>
        <fullName evidence="3">Regulatory protein RecX</fullName>
    </recommendedName>
</protein>
<dbReference type="GO" id="GO:0005737">
    <property type="term" value="C:cytoplasm"/>
    <property type="evidence" value="ECO:0007669"/>
    <property type="project" value="UniProtKB-SubCell"/>
</dbReference>
<sequence>MVARRRAAATDHDEKNCAFFFDIRVDGPVYEIMNEELVKAPSGSSLVPAFPRYASNASLPERYVPKSGSQKGAERESGVSESRDTHSHNSDLRRLPTDRSLVGRGEGDAEGRRVSRSSSAARASEKANYLISRPEGEEVEGFERRKPRRRNLQQPSANEATQFEGLFGDSADVCSNSFTSSQTRDTGKREQTHDLEFRAKDYCISLLALGPQPEAKLRMKMSKKNFSAEIMDAAIVELQRCGLQSDQEYAEVFARSRWNGNAWGPKRIKYELLRRGISKDNVEAGLMHVFQNEEDAGDLDGEDNGGDKWGMNQKAAEQLLSQARRRWSQGNKADINARKRRMAGWLQRRGFGWDITSDLLRILQREDQEEGEDNEELD</sequence>
<dbReference type="HAMAP" id="MF_01114">
    <property type="entry name" value="RecX"/>
    <property type="match status" value="1"/>
</dbReference>
<feature type="domain" description="RecX second three-helical" evidence="6">
    <location>
        <begin position="245"/>
        <end position="286"/>
    </location>
</feature>
<reference evidence="8" key="1">
    <citation type="submission" date="2016-03" db="EMBL/GenBank/DDBJ databases">
        <title>Mechanisms controlling the formation of the plant cell surface in tip-growing cells are functionally conserved among land plants.</title>
        <authorList>
            <person name="Honkanen S."/>
            <person name="Jones V.A."/>
            <person name="Morieri G."/>
            <person name="Champion C."/>
            <person name="Hetherington A.J."/>
            <person name="Kelly S."/>
            <person name="Saint-Marcoux D."/>
            <person name="Proust H."/>
            <person name="Prescott H."/>
            <person name="Dolan L."/>
        </authorList>
    </citation>
    <scope>NUCLEOTIDE SEQUENCE [LARGE SCALE GENOMIC DNA]</scope>
    <source>
        <tissue evidence="8">Whole gametophyte</tissue>
    </source>
</reference>
<dbReference type="PANTHER" id="PTHR33602">
    <property type="entry name" value="REGULATORY PROTEIN RECX FAMILY PROTEIN"/>
    <property type="match status" value="1"/>
</dbReference>